<evidence type="ECO:0000256" key="2">
    <source>
        <dbReference type="ARBA" id="ARBA00006898"/>
    </source>
</evidence>
<dbReference type="PANTHER" id="PTHR15561">
    <property type="entry name" value="CALCITONIN GENE-RELATED PEPTIDE-RECEPTOR COMPONENT PROTEIN"/>
    <property type="match status" value="1"/>
</dbReference>
<accession>A0ABR1Y7C4</accession>
<dbReference type="Proteomes" id="UP001456524">
    <property type="component" value="Unassembled WGS sequence"/>
</dbReference>
<comment type="subcellular location">
    <subcellularLocation>
        <location evidence="1">Nucleus</location>
    </subcellularLocation>
</comment>
<dbReference type="Pfam" id="PF03874">
    <property type="entry name" value="RNA_pol_Rpb4"/>
    <property type="match status" value="1"/>
</dbReference>
<dbReference type="InterPro" id="IPR005574">
    <property type="entry name" value="Rpb4/RPC9"/>
</dbReference>
<evidence type="ECO:0000256" key="6">
    <source>
        <dbReference type="ARBA" id="ARBA00023242"/>
    </source>
</evidence>
<evidence type="ECO:0000256" key="5">
    <source>
        <dbReference type="ARBA" id="ARBA00023163"/>
    </source>
</evidence>
<comment type="similarity">
    <text evidence="2">Belongs to the eukaryotic RPC9 RNA polymerase subunit family.</text>
</comment>
<proteinExistence type="inferred from homology"/>
<evidence type="ECO:0000256" key="4">
    <source>
        <dbReference type="ARBA" id="ARBA00022478"/>
    </source>
</evidence>
<organism evidence="7 8">
    <name type="scientific">Phyllosticta citrichinensis</name>
    <dbReference type="NCBI Taxonomy" id="1130410"/>
    <lineage>
        <taxon>Eukaryota</taxon>
        <taxon>Fungi</taxon>
        <taxon>Dikarya</taxon>
        <taxon>Ascomycota</taxon>
        <taxon>Pezizomycotina</taxon>
        <taxon>Dothideomycetes</taxon>
        <taxon>Dothideomycetes incertae sedis</taxon>
        <taxon>Botryosphaeriales</taxon>
        <taxon>Phyllostictaceae</taxon>
        <taxon>Phyllosticta</taxon>
    </lineage>
</organism>
<keyword evidence="4" id="KW-0240">DNA-directed RNA polymerase</keyword>
<dbReference type="PANTHER" id="PTHR15561:SF0">
    <property type="entry name" value="DNA-DIRECTED RNA POLYMERASE III SUBUNIT RPC9"/>
    <property type="match status" value="1"/>
</dbReference>
<dbReference type="Gene3D" id="1.20.1250.40">
    <property type="match status" value="1"/>
</dbReference>
<name>A0ABR1Y7C4_9PEZI</name>
<evidence type="ECO:0000256" key="3">
    <source>
        <dbReference type="ARBA" id="ARBA00016672"/>
    </source>
</evidence>
<dbReference type="SUPFAM" id="SSF47819">
    <property type="entry name" value="HRDC-like"/>
    <property type="match status" value="1"/>
</dbReference>
<evidence type="ECO:0000313" key="8">
    <source>
        <dbReference type="Proteomes" id="UP001456524"/>
    </source>
</evidence>
<evidence type="ECO:0000256" key="1">
    <source>
        <dbReference type="ARBA" id="ARBA00004123"/>
    </source>
</evidence>
<evidence type="ECO:0000313" key="7">
    <source>
        <dbReference type="EMBL" id="KAK8177803.1"/>
    </source>
</evidence>
<gene>
    <name evidence="7" type="ORF">IWX90DRAFT_31889</name>
</gene>
<dbReference type="InterPro" id="IPR038324">
    <property type="entry name" value="Rpb4/RPC9_sf"/>
</dbReference>
<reference evidence="7 8" key="1">
    <citation type="journal article" date="2022" name="G3 (Bethesda)">
        <title>Enemy or ally: a genomic approach to elucidate the lifestyle of Phyllosticta citrichinaensis.</title>
        <authorList>
            <person name="Buijs V.A."/>
            <person name="Groenewald J.Z."/>
            <person name="Haridas S."/>
            <person name="LaButti K.M."/>
            <person name="Lipzen A."/>
            <person name="Martin F.M."/>
            <person name="Barry K."/>
            <person name="Grigoriev I.V."/>
            <person name="Crous P.W."/>
            <person name="Seidl M.F."/>
        </authorList>
    </citation>
    <scope>NUCLEOTIDE SEQUENCE [LARGE SCALE GENOMIC DNA]</scope>
    <source>
        <strain evidence="7 8">CBS 129764</strain>
    </source>
</reference>
<protein>
    <recommendedName>
        <fullName evidence="3">DNA-directed RNA polymerase III subunit RPC9</fullName>
    </recommendedName>
</protein>
<comment type="caution">
    <text evidence="7">The sequence shown here is derived from an EMBL/GenBank/DDBJ whole genome shotgun (WGS) entry which is preliminary data.</text>
</comment>
<keyword evidence="8" id="KW-1185">Reference proteome</keyword>
<keyword evidence="5" id="KW-0804">Transcription</keyword>
<dbReference type="EMBL" id="JBBWUH010000001">
    <property type="protein sequence ID" value="KAK8177803.1"/>
    <property type="molecule type" value="Genomic_DNA"/>
</dbReference>
<keyword evidence="6" id="KW-0539">Nucleus</keyword>
<dbReference type="InterPro" id="IPR038846">
    <property type="entry name" value="RPC9"/>
</dbReference>
<sequence>MKILEKSSSVLSNWEVLNIVREQKAEYEGTDGTGRARPMPSNLNRILTDVESQLTAASSPLSSAARGRYSSAAYRALFTRAKVAGFAIEKAELLMIFNLRPKSLAELDTIMEELDSRYDEAQQEELLAIVRECLGPVDEGDMDVDAAAAAAEGDGEATDARHDRHRFGGAQLDLEGRVVQA</sequence>
<dbReference type="InterPro" id="IPR010997">
    <property type="entry name" value="HRDC-like_sf"/>
</dbReference>